<comment type="caution">
    <text evidence="19">The sequence shown here is derived from an EMBL/GenBank/DDBJ whole genome shotgun (WGS) entry which is preliminary data.</text>
</comment>
<evidence type="ECO:0000259" key="18">
    <source>
        <dbReference type="PROSITE" id="PS50893"/>
    </source>
</evidence>
<dbReference type="InterPro" id="IPR003439">
    <property type="entry name" value="ABC_transporter-like_ATP-bd"/>
</dbReference>
<evidence type="ECO:0000256" key="12">
    <source>
        <dbReference type="ARBA" id="ARBA00023125"/>
    </source>
</evidence>
<dbReference type="SUPFAM" id="SSF52540">
    <property type="entry name" value="P-loop containing nucleoside triphosphate hydrolases"/>
    <property type="match status" value="2"/>
</dbReference>
<keyword evidence="2" id="KW-0963">Cytoplasm</keyword>
<dbReference type="Proteomes" id="UP000517694">
    <property type="component" value="Unassembled WGS sequence"/>
</dbReference>
<keyword evidence="5" id="KW-0547">Nucleotide-binding</keyword>
<name>A0A7X1I2E7_9ACTN</name>
<keyword evidence="8" id="KW-0863">Zinc-finger</keyword>
<evidence type="ECO:0000256" key="9">
    <source>
        <dbReference type="ARBA" id="ARBA00022833"/>
    </source>
</evidence>
<evidence type="ECO:0000256" key="1">
    <source>
        <dbReference type="ARBA" id="ARBA00004496"/>
    </source>
</evidence>
<organism evidence="19 20">
    <name type="scientific">Streptomyces mexicanus</name>
    <dbReference type="NCBI Taxonomy" id="178566"/>
    <lineage>
        <taxon>Bacteria</taxon>
        <taxon>Bacillati</taxon>
        <taxon>Actinomycetota</taxon>
        <taxon>Actinomycetes</taxon>
        <taxon>Kitasatosporales</taxon>
        <taxon>Streptomycetaceae</taxon>
        <taxon>Streptomyces</taxon>
    </lineage>
</organism>
<evidence type="ECO:0000256" key="6">
    <source>
        <dbReference type="ARBA" id="ARBA00022763"/>
    </source>
</evidence>
<evidence type="ECO:0000256" key="16">
    <source>
        <dbReference type="ARBA" id="ARBA00042156"/>
    </source>
</evidence>
<dbReference type="InterPro" id="IPR017871">
    <property type="entry name" value="ABC_transporter-like_CS"/>
</dbReference>
<evidence type="ECO:0000256" key="2">
    <source>
        <dbReference type="ARBA" id="ARBA00022490"/>
    </source>
</evidence>
<keyword evidence="6" id="KW-0227">DNA damage</keyword>
<dbReference type="Gene3D" id="1.20.1580.10">
    <property type="entry name" value="ABC transporter ATPase like domain"/>
    <property type="match status" value="2"/>
</dbReference>
<comment type="similarity">
    <text evidence="14">Belongs to the ABC transporter superfamily. UvrA family.</text>
</comment>
<evidence type="ECO:0000313" key="19">
    <source>
        <dbReference type="EMBL" id="MBC2867466.1"/>
    </source>
</evidence>
<dbReference type="PROSITE" id="PS50893">
    <property type="entry name" value="ABC_TRANSPORTER_2"/>
    <property type="match status" value="1"/>
</dbReference>
<dbReference type="RefSeq" id="WP_030383000.1">
    <property type="nucleotide sequence ID" value="NZ_JACMHY010000008.1"/>
</dbReference>
<keyword evidence="7" id="KW-0228">DNA excision</keyword>
<keyword evidence="9" id="KW-0862">Zinc</keyword>
<dbReference type="GO" id="GO:0005737">
    <property type="term" value="C:cytoplasm"/>
    <property type="evidence" value="ECO:0007669"/>
    <property type="project" value="UniProtKB-SubCell"/>
</dbReference>
<keyword evidence="10" id="KW-0067">ATP-binding</keyword>
<reference evidence="19 20" key="1">
    <citation type="submission" date="2020-08" db="EMBL/GenBank/DDBJ databases">
        <title>Whole-Genome Sequence of French Clinical Streptomyces mexicanus Strain Q0842.</title>
        <authorList>
            <person name="Boxberger M."/>
            <person name="La Scola B."/>
        </authorList>
    </citation>
    <scope>NUCLEOTIDE SEQUENCE [LARGE SCALE GENOMIC DNA]</scope>
    <source>
        <strain evidence="19 20">Marseille-Q0842</strain>
    </source>
</reference>
<evidence type="ECO:0000256" key="14">
    <source>
        <dbReference type="ARBA" id="ARBA00038000"/>
    </source>
</evidence>
<evidence type="ECO:0000256" key="8">
    <source>
        <dbReference type="ARBA" id="ARBA00022771"/>
    </source>
</evidence>
<dbReference type="Pfam" id="PF17755">
    <property type="entry name" value="UvrA_DNA-bind"/>
    <property type="match status" value="1"/>
</dbReference>
<dbReference type="PANTHER" id="PTHR43152:SF1">
    <property type="entry name" value="UVRA PROTEIN"/>
    <property type="match status" value="1"/>
</dbReference>
<evidence type="ECO:0000313" key="20">
    <source>
        <dbReference type="Proteomes" id="UP000517694"/>
    </source>
</evidence>
<evidence type="ECO:0000256" key="15">
    <source>
        <dbReference type="ARBA" id="ARBA00039316"/>
    </source>
</evidence>
<evidence type="ECO:0000256" key="10">
    <source>
        <dbReference type="ARBA" id="ARBA00022840"/>
    </source>
</evidence>
<keyword evidence="20" id="KW-1185">Reference proteome</keyword>
<keyword evidence="13" id="KW-0234">DNA repair</keyword>
<dbReference type="PROSITE" id="PS00211">
    <property type="entry name" value="ABC_TRANSPORTER_1"/>
    <property type="match status" value="2"/>
</dbReference>
<evidence type="ECO:0000256" key="4">
    <source>
        <dbReference type="ARBA" id="ARBA00022737"/>
    </source>
</evidence>
<comment type="subcellular location">
    <subcellularLocation>
        <location evidence="1">Cytoplasm</location>
    </subcellularLocation>
</comment>
<sequence length="900" mass="95982">MTDAAAPAPAPQEPQPVQADVRVLGAREHNLKGVDLTLPRDATVVFTGVSGSGKSSLAFGTLYAESQRRYLESVAPYARRLIDQAGVPDVDSITGMPPAVALQQQRGGRSTRSSVGSITTLSSLVRMLYSRAGDYPDDQPMLYAEDFSANTVEGACPQCHGIGRVYEVPEQKMVPDPSLTIRERAIASWPTAWHGHQLRDVLVALGYDVDVPWKNLPKKHRDWILYTDETPSVHVHSRLTLSEARAAIEAGVEPSYQGTFIGARNYVLHTFANTKSASMKRRVAQFLDVAPCPSCHGKRLKPEALSVTFDGLDIADFSGLPVRELALLLDGAVADASRQAAANPGPTGTAGGALHADVRRQAVQQRVEAGGSAHAAAPDVRRTPNRSAEKLATTARLGKELVDRLRPIIDLGLGYLSLDRTTPTLSGGELQRLRLATQLTSDLFGVVYVLDEPSAGLHPQDVTALFGILDGLKRRGNSLFVVEHSVDVMRHADWLVDIGPGAGERGGRIIYSGPTDGLADVEESVTRGYLFGGSGLPPHSPRRSTSWIELNGVTRNNLGGVSVSIPMGALTAVTGVSGSGKSSLVSQALPALLAEHLGNAVPVDEAPEDDELLLADSPDRLEGAIEGDLAGVRRVVSIDQKPIGRTPRSNVATYTGLFDHVRNRFAQTPEARARGYKPGRFSFNVTSGRCPTCEGEGSVMVELLFLPSVYTECPDCHGTRYKPSTLEITWHDRNIAQILAMSVEEAHDFFTGEEDIMRSLSVLIDVGLGYLRLGQPATELSGGEAQRVKLASELQRAQRGDTLYVLDEPTTGLHCADADRLVTHLQTLVEAGNTVVMVALDMRVVAAADYVIDLGPGAGDDGGTVVASGTPAQVAEGGVGASAKYLTTALEESGALQRTA</sequence>
<dbReference type="Gene3D" id="1.10.8.280">
    <property type="entry name" value="ABC transporter ATPase domain-like"/>
    <property type="match status" value="1"/>
</dbReference>
<feature type="region of interest" description="Disordered" evidence="17">
    <location>
        <begin position="367"/>
        <end position="387"/>
    </location>
</feature>
<evidence type="ECO:0000256" key="11">
    <source>
        <dbReference type="ARBA" id="ARBA00022881"/>
    </source>
</evidence>
<dbReference type="Gene3D" id="3.40.50.300">
    <property type="entry name" value="P-loop containing nucleotide triphosphate hydrolases"/>
    <property type="match status" value="3"/>
</dbReference>
<gene>
    <name evidence="19" type="ORF">H1R13_21605</name>
</gene>
<keyword evidence="3" id="KW-0479">Metal-binding</keyword>
<dbReference type="GO" id="GO:0004518">
    <property type="term" value="F:nuclease activity"/>
    <property type="evidence" value="ECO:0007669"/>
    <property type="project" value="UniProtKB-KW"/>
</dbReference>
<keyword evidence="4" id="KW-0677">Repeat</keyword>
<keyword evidence="11" id="KW-0267">Excision nuclease</keyword>
<protein>
    <recommendedName>
        <fullName evidence="15">UvrABC system protein A</fullName>
    </recommendedName>
    <alternativeName>
        <fullName evidence="16">Excinuclease ABC subunit A</fullName>
    </alternativeName>
</protein>
<dbReference type="InterPro" id="IPR027417">
    <property type="entry name" value="P-loop_NTPase"/>
</dbReference>
<evidence type="ECO:0000256" key="7">
    <source>
        <dbReference type="ARBA" id="ARBA00022769"/>
    </source>
</evidence>
<dbReference type="GO" id="GO:0006281">
    <property type="term" value="P:DNA repair"/>
    <property type="evidence" value="ECO:0007669"/>
    <property type="project" value="UniProtKB-KW"/>
</dbReference>
<dbReference type="EMBL" id="JACMHY010000008">
    <property type="protein sequence ID" value="MBC2867466.1"/>
    <property type="molecule type" value="Genomic_DNA"/>
</dbReference>
<dbReference type="GO" id="GO:0005524">
    <property type="term" value="F:ATP binding"/>
    <property type="evidence" value="ECO:0007669"/>
    <property type="project" value="UniProtKB-KW"/>
</dbReference>
<dbReference type="GO" id="GO:0003677">
    <property type="term" value="F:DNA binding"/>
    <property type="evidence" value="ECO:0007669"/>
    <property type="project" value="UniProtKB-KW"/>
</dbReference>
<keyword evidence="12" id="KW-0238">DNA-binding</keyword>
<evidence type="ECO:0000256" key="17">
    <source>
        <dbReference type="SAM" id="MobiDB-lite"/>
    </source>
</evidence>
<dbReference type="GO" id="GO:0016887">
    <property type="term" value="F:ATP hydrolysis activity"/>
    <property type="evidence" value="ECO:0007669"/>
    <property type="project" value="InterPro"/>
</dbReference>
<accession>A0A7X1I2E7</accession>
<dbReference type="GO" id="GO:0008270">
    <property type="term" value="F:zinc ion binding"/>
    <property type="evidence" value="ECO:0007669"/>
    <property type="project" value="UniProtKB-KW"/>
</dbReference>
<feature type="domain" description="ABC transporter" evidence="18">
    <location>
        <begin position="542"/>
        <end position="881"/>
    </location>
</feature>
<evidence type="ECO:0000256" key="3">
    <source>
        <dbReference type="ARBA" id="ARBA00022723"/>
    </source>
</evidence>
<dbReference type="PANTHER" id="PTHR43152">
    <property type="entry name" value="UVRABC SYSTEM PROTEIN A"/>
    <property type="match status" value="1"/>
</dbReference>
<proteinExistence type="inferred from homology"/>
<evidence type="ECO:0000256" key="5">
    <source>
        <dbReference type="ARBA" id="ARBA00022741"/>
    </source>
</evidence>
<dbReference type="AlphaFoldDB" id="A0A7X1I2E7"/>
<evidence type="ECO:0000256" key="13">
    <source>
        <dbReference type="ARBA" id="ARBA00023204"/>
    </source>
</evidence>
<dbReference type="InterPro" id="IPR041552">
    <property type="entry name" value="UvrA_DNA-bd"/>
</dbReference>